<feature type="transmembrane region" description="Helical" evidence="6">
    <location>
        <begin position="47"/>
        <end position="68"/>
    </location>
</feature>
<feature type="transmembrane region" description="Helical" evidence="6">
    <location>
        <begin position="165"/>
        <end position="181"/>
    </location>
</feature>
<evidence type="ECO:0000256" key="6">
    <source>
        <dbReference type="SAM" id="Phobius"/>
    </source>
</evidence>
<dbReference type="Proteomes" id="UP000786875">
    <property type="component" value="Unassembled WGS sequence"/>
</dbReference>
<dbReference type="NCBIfam" id="TIGR03717">
    <property type="entry name" value="R_switched_YjbE"/>
    <property type="match status" value="1"/>
</dbReference>
<accession>A0ABS5T6R8</accession>
<feature type="transmembrane region" description="Helical" evidence="6">
    <location>
        <begin position="201"/>
        <end position="220"/>
    </location>
</feature>
<dbReference type="PANTHER" id="PTHR30238:SF4">
    <property type="entry name" value="SLL1022 PROTEIN"/>
    <property type="match status" value="1"/>
</dbReference>
<evidence type="ECO:0000256" key="5">
    <source>
        <dbReference type="ARBA" id="ARBA00023136"/>
    </source>
</evidence>
<evidence type="ECO:0000313" key="7">
    <source>
        <dbReference type="EMBL" id="MBT0727200.1"/>
    </source>
</evidence>
<comment type="similarity">
    <text evidence="2">Belongs to the TerC family.</text>
</comment>
<proteinExistence type="inferred from homology"/>
<gene>
    <name evidence="7" type="ORF">HGT73_07355</name>
</gene>
<dbReference type="RefSeq" id="WP_214213181.1">
    <property type="nucleotide sequence ID" value="NZ_JABBFO010000005.1"/>
</dbReference>
<feature type="transmembrane region" description="Helical" evidence="6">
    <location>
        <begin position="12"/>
        <end position="35"/>
    </location>
</feature>
<evidence type="ECO:0000256" key="4">
    <source>
        <dbReference type="ARBA" id="ARBA00022989"/>
    </source>
</evidence>
<sequence>MGEIFQHWDGLAILAQILLIDLLLGGDNAVVIAMACRGLPEALRRKAIIIGTVGAIVARIILLVVAVYLLTLPGVKLVGGLLLLWIGYKLVSGEDEEEEVGKTSSSLWKTALTVTLADVIMSLDNVLAVAAAGRGHLLIVAIGVLLSIPIIVAGSRLVLSLLDRWPVIILLGGALIGWIAGSMVPTDPWLRTYLTGHDPAFYEHLVGGVCALLILLIGWIKRRKEA</sequence>
<comment type="caution">
    <text evidence="7">The sequence shown here is derived from an EMBL/GenBank/DDBJ whole genome shotgun (WGS) entry which is preliminary data.</text>
</comment>
<comment type="subcellular location">
    <subcellularLocation>
        <location evidence="1">Membrane</location>
        <topology evidence="1">Multi-pass membrane protein</topology>
    </subcellularLocation>
</comment>
<dbReference type="Pfam" id="PF03741">
    <property type="entry name" value="TerC"/>
    <property type="match status" value="1"/>
</dbReference>
<keyword evidence="4 6" id="KW-1133">Transmembrane helix</keyword>
<evidence type="ECO:0000256" key="3">
    <source>
        <dbReference type="ARBA" id="ARBA00022692"/>
    </source>
</evidence>
<feature type="transmembrane region" description="Helical" evidence="6">
    <location>
        <begin position="137"/>
        <end position="158"/>
    </location>
</feature>
<dbReference type="InterPro" id="IPR022301">
    <property type="entry name" value="Integral_membrane_YjbE"/>
</dbReference>
<keyword evidence="5 6" id="KW-0472">Membrane</keyword>
<organism evidence="7 8">
    <name type="scientific">Rosenbergiella australiborealis</name>
    <dbReference type="NCBI Taxonomy" id="1544696"/>
    <lineage>
        <taxon>Bacteria</taxon>
        <taxon>Pseudomonadati</taxon>
        <taxon>Pseudomonadota</taxon>
        <taxon>Gammaproteobacteria</taxon>
        <taxon>Enterobacterales</taxon>
        <taxon>Erwiniaceae</taxon>
        <taxon>Rosenbergiella</taxon>
    </lineage>
</organism>
<keyword evidence="8" id="KW-1185">Reference proteome</keyword>
<evidence type="ECO:0000313" key="8">
    <source>
        <dbReference type="Proteomes" id="UP000786875"/>
    </source>
</evidence>
<dbReference type="PANTHER" id="PTHR30238">
    <property type="entry name" value="MEMBRANE BOUND PREDICTED REDOX MODULATOR"/>
    <property type="match status" value="1"/>
</dbReference>
<protein>
    <submittedName>
        <fullName evidence="7">TerC family protein</fullName>
    </submittedName>
</protein>
<dbReference type="EMBL" id="JABBFO010000005">
    <property type="protein sequence ID" value="MBT0727200.1"/>
    <property type="molecule type" value="Genomic_DNA"/>
</dbReference>
<reference evidence="7 8" key="1">
    <citation type="submission" date="2020-04" db="EMBL/GenBank/DDBJ databases">
        <title>Genome sequencing of Rosenbergiella species.</title>
        <authorList>
            <person name="Alvarez-Perez S."/>
            <person name="Lievens B."/>
        </authorList>
    </citation>
    <scope>NUCLEOTIDE SEQUENCE [LARGE SCALE GENOMIC DNA]</scope>
    <source>
        <strain evidence="7 8">CdVSA20.1</strain>
    </source>
</reference>
<keyword evidence="3 6" id="KW-0812">Transmembrane</keyword>
<dbReference type="InterPro" id="IPR005496">
    <property type="entry name" value="Integral_membrane_TerC"/>
</dbReference>
<evidence type="ECO:0000256" key="1">
    <source>
        <dbReference type="ARBA" id="ARBA00004141"/>
    </source>
</evidence>
<evidence type="ECO:0000256" key="2">
    <source>
        <dbReference type="ARBA" id="ARBA00007511"/>
    </source>
</evidence>
<name>A0ABS5T6R8_9GAMM</name>